<dbReference type="GO" id="GO:0032977">
    <property type="term" value="F:membrane insertase activity"/>
    <property type="evidence" value="ECO:0007669"/>
    <property type="project" value="InterPro"/>
</dbReference>
<dbReference type="CDD" id="cd20069">
    <property type="entry name" value="5TM_Oxa1-like"/>
    <property type="match status" value="1"/>
</dbReference>
<reference evidence="10" key="1">
    <citation type="submission" date="2023-04" db="EMBL/GenBank/DDBJ databases">
        <authorList>
            <person name="Vijverberg K."/>
            <person name="Xiong W."/>
            <person name="Schranz E."/>
        </authorList>
    </citation>
    <scope>NUCLEOTIDE SEQUENCE</scope>
</reference>
<dbReference type="EMBL" id="OX465079">
    <property type="protein sequence ID" value="CAI9274938.1"/>
    <property type="molecule type" value="Genomic_DNA"/>
</dbReference>
<feature type="region of interest" description="Disordered" evidence="7">
    <location>
        <begin position="337"/>
        <end position="372"/>
    </location>
</feature>
<comment type="similarity">
    <text evidence="2">Belongs to the OXA1/ALB3/YidC (TC 2.A.9.2) family.</text>
</comment>
<dbReference type="GO" id="GO:0005743">
    <property type="term" value="C:mitochondrial inner membrane"/>
    <property type="evidence" value="ECO:0007669"/>
    <property type="project" value="TreeGrafter"/>
</dbReference>
<keyword evidence="5 8" id="KW-0472">Membrane</keyword>
<keyword evidence="11" id="KW-1185">Reference proteome</keyword>
<feature type="transmembrane region" description="Helical" evidence="8">
    <location>
        <begin position="200"/>
        <end position="223"/>
    </location>
</feature>
<name>A0AA35YJA1_LACSI</name>
<gene>
    <name evidence="10" type="ORF">LSALG_LOCUS14987</name>
</gene>
<keyword evidence="3 6" id="KW-0812">Transmembrane</keyword>
<evidence type="ECO:0000256" key="5">
    <source>
        <dbReference type="ARBA" id="ARBA00023136"/>
    </source>
</evidence>
<evidence type="ECO:0000256" key="8">
    <source>
        <dbReference type="SAM" id="Phobius"/>
    </source>
</evidence>
<dbReference type="PANTHER" id="PTHR12428:SF34">
    <property type="entry name" value="MITOCHONDRIAL INNER MEMBRANE PROTEIN OXA1-LIKE"/>
    <property type="match status" value="1"/>
</dbReference>
<feature type="domain" description="Membrane insertase YidC/Oxa/ALB C-terminal" evidence="9">
    <location>
        <begin position="131"/>
        <end position="319"/>
    </location>
</feature>
<dbReference type="InterPro" id="IPR028055">
    <property type="entry name" value="YidC/Oxa/ALB_C"/>
</dbReference>
<organism evidence="10 11">
    <name type="scientific">Lactuca saligna</name>
    <name type="common">Willowleaf lettuce</name>
    <dbReference type="NCBI Taxonomy" id="75948"/>
    <lineage>
        <taxon>Eukaryota</taxon>
        <taxon>Viridiplantae</taxon>
        <taxon>Streptophyta</taxon>
        <taxon>Embryophyta</taxon>
        <taxon>Tracheophyta</taxon>
        <taxon>Spermatophyta</taxon>
        <taxon>Magnoliopsida</taxon>
        <taxon>eudicotyledons</taxon>
        <taxon>Gunneridae</taxon>
        <taxon>Pentapetalae</taxon>
        <taxon>asterids</taxon>
        <taxon>campanulids</taxon>
        <taxon>Asterales</taxon>
        <taxon>Asteraceae</taxon>
        <taxon>Cichorioideae</taxon>
        <taxon>Cichorieae</taxon>
        <taxon>Lactucinae</taxon>
        <taxon>Lactuca</taxon>
    </lineage>
</organism>
<evidence type="ECO:0000256" key="6">
    <source>
        <dbReference type="RuleBase" id="RU003945"/>
    </source>
</evidence>
<dbReference type="PANTHER" id="PTHR12428">
    <property type="entry name" value="OXA1"/>
    <property type="match status" value="1"/>
</dbReference>
<dbReference type="InterPro" id="IPR001708">
    <property type="entry name" value="YidC/ALB3/OXA1/COX18"/>
</dbReference>
<sequence>MAYRRSLTTRARLLAQQRFAPSFSYAHYEDDRKNPHTDAKVKGFLQSRSYGCLGNNTNSSLGFAGGGGAVSFRDPRWSQFLHAPLTTNGFLLTRNISTTSEVAAAAAESWPPVAVLQHAIDGIHNFTGLNWWASIVIATVAIRTLLAPITINQHKVASKLTILGPELEQIQQKMQDKSMTPTAVAEVEAQKKRVYMEYSAAMYTQLTRLFIQAPVFVSFFLAIEKMVEKVPSFQTGGASWFIDLTTADAFYILPLLAAISCWITVEFTMQEGKRGGVWKNIARGGAALTLPLTASFPNALFCYWITSNLFSLLFGLTIKKPSVKKFLNIPIIVPPPPSPATQPKPTNHSVTCSSLPCQKPTSEERKSTTQRLSSSLLLNHRIKNLEKQLKGRNKNKRKKRCR</sequence>
<evidence type="ECO:0000259" key="9">
    <source>
        <dbReference type="Pfam" id="PF02096"/>
    </source>
</evidence>
<accession>A0AA35YJA1</accession>
<evidence type="ECO:0000313" key="10">
    <source>
        <dbReference type="EMBL" id="CAI9274938.1"/>
    </source>
</evidence>
<proteinExistence type="inferred from homology"/>
<feature type="transmembrane region" description="Helical" evidence="8">
    <location>
        <begin position="281"/>
        <end position="306"/>
    </location>
</feature>
<dbReference type="Pfam" id="PF02096">
    <property type="entry name" value="60KD_IMP"/>
    <property type="match status" value="1"/>
</dbReference>
<protein>
    <recommendedName>
        <fullName evidence="9">Membrane insertase YidC/Oxa/ALB C-terminal domain-containing protein</fullName>
    </recommendedName>
</protein>
<evidence type="ECO:0000256" key="3">
    <source>
        <dbReference type="ARBA" id="ARBA00022692"/>
    </source>
</evidence>
<comment type="similarity">
    <text evidence="6">Belongs to the OXA1/ALB3/YidC family.</text>
</comment>
<evidence type="ECO:0000256" key="1">
    <source>
        <dbReference type="ARBA" id="ARBA00004141"/>
    </source>
</evidence>
<comment type="subcellular location">
    <subcellularLocation>
        <location evidence="1 6">Membrane</location>
        <topology evidence="1 6">Multi-pass membrane protein</topology>
    </subcellularLocation>
</comment>
<evidence type="ECO:0000256" key="4">
    <source>
        <dbReference type="ARBA" id="ARBA00022989"/>
    </source>
</evidence>
<evidence type="ECO:0000313" key="11">
    <source>
        <dbReference type="Proteomes" id="UP001177003"/>
    </source>
</evidence>
<dbReference type="AlphaFoldDB" id="A0AA35YJA1"/>
<evidence type="ECO:0000256" key="2">
    <source>
        <dbReference type="ARBA" id="ARBA00010583"/>
    </source>
</evidence>
<dbReference type="Proteomes" id="UP001177003">
    <property type="component" value="Chromosome 3"/>
</dbReference>
<dbReference type="GO" id="GO:0032979">
    <property type="term" value="P:protein insertion into mitochondrial inner membrane from matrix"/>
    <property type="evidence" value="ECO:0007669"/>
    <property type="project" value="TreeGrafter"/>
</dbReference>
<keyword evidence="4 8" id="KW-1133">Transmembrane helix</keyword>
<evidence type="ECO:0000256" key="7">
    <source>
        <dbReference type="SAM" id="MobiDB-lite"/>
    </source>
</evidence>
<feature type="compositionally biased region" description="Polar residues" evidence="7">
    <location>
        <begin position="346"/>
        <end position="360"/>
    </location>
</feature>